<organism evidence="1 2">
    <name type="scientific">Russula earlei</name>
    <dbReference type="NCBI Taxonomy" id="71964"/>
    <lineage>
        <taxon>Eukaryota</taxon>
        <taxon>Fungi</taxon>
        <taxon>Dikarya</taxon>
        <taxon>Basidiomycota</taxon>
        <taxon>Agaricomycotina</taxon>
        <taxon>Agaricomycetes</taxon>
        <taxon>Russulales</taxon>
        <taxon>Russulaceae</taxon>
        <taxon>Russula</taxon>
    </lineage>
</organism>
<evidence type="ECO:0000313" key="2">
    <source>
        <dbReference type="Proteomes" id="UP001207468"/>
    </source>
</evidence>
<reference evidence="1" key="1">
    <citation type="submission" date="2021-03" db="EMBL/GenBank/DDBJ databases">
        <title>Evolutionary priming and transition to the ectomycorrhizal habit in an iconic lineage of mushroom-forming fungi: is preadaptation a requirement?</title>
        <authorList>
            <consortium name="DOE Joint Genome Institute"/>
            <person name="Looney B.P."/>
            <person name="Miyauchi S."/>
            <person name="Morin E."/>
            <person name="Drula E."/>
            <person name="Courty P.E."/>
            <person name="Chicoki N."/>
            <person name="Fauchery L."/>
            <person name="Kohler A."/>
            <person name="Kuo A."/>
            <person name="LaButti K."/>
            <person name="Pangilinan J."/>
            <person name="Lipzen A."/>
            <person name="Riley R."/>
            <person name="Andreopoulos W."/>
            <person name="He G."/>
            <person name="Johnson J."/>
            <person name="Barry K.W."/>
            <person name="Grigoriev I.V."/>
            <person name="Nagy L."/>
            <person name="Hibbett D."/>
            <person name="Henrissat B."/>
            <person name="Matheny P.B."/>
            <person name="Labbe J."/>
            <person name="Martin A.F."/>
        </authorList>
    </citation>
    <scope>NUCLEOTIDE SEQUENCE</scope>
    <source>
        <strain evidence="1">BPL698</strain>
    </source>
</reference>
<evidence type="ECO:0000313" key="1">
    <source>
        <dbReference type="EMBL" id="KAI9435671.1"/>
    </source>
</evidence>
<gene>
    <name evidence="1" type="ORF">F5148DRAFT_1154619</name>
</gene>
<protein>
    <submittedName>
        <fullName evidence="1">Uncharacterized protein</fullName>
    </submittedName>
</protein>
<dbReference type="EMBL" id="JAGFNK010001035">
    <property type="protein sequence ID" value="KAI9435671.1"/>
    <property type="molecule type" value="Genomic_DNA"/>
</dbReference>
<dbReference type="Proteomes" id="UP001207468">
    <property type="component" value="Unassembled WGS sequence"/>
</dbReference>
<accession>A0ACC0TS68</accession>
<sequence length="277" mass="32276">MFLVYLYPSRYIWRNFDEMKLLLLPVTLFFSVVSYGQYYYNDIIANMQGNTQYQLLRSNHIKKVKTFSYDGNGEITEGFTIEEEISNDGQKTTLTTNIPNRPGSVLTSYFEKGRLAKSSEKKIELARHNSVETNTSYAYDEKGLLKQVSSVTADTTVDDYFMSETHLWSYNEKGKPVQMLKIKGGHDTTYISFVFDEQGNIAEEHWRKNNREMETYYYYYDASNRISDVVRFSTKIRKLVPDYLYEYDAEGRITQMTQLTNGGNNYLYGSIPINPMA</sequence>
<keyword evidence="2" id="KW-1185">Reference proteome</keyword>
<proteinExistence type="predicted"/>
<name>A0ACC0TS68_9AGAM</name>
<comment type="caution">
    <text evidence="1">The sequence shown here is derived from an EMBL/GenBank/DDBJ whole genome shotgun (WGS) entry which is preliminary data.</text>
</comment>